<keyword evidence="8" id="KW-0479">Metal-binding</keyword>
<comment type="subunit">
    <text evidence="6">Homodimer.</text>
</comment>
<keyword evidence="13 15" id="KW-0119">Carbohydrate metabolism</keyword>
<evidence type="ECO:0000256" key="2">
    <source>
        <dbReference type="ARBA" id="ARBA00001936"/>
    </source>
</evidence>
<dbReference type="FunFam" id="3.20.20.70:FF:000191">
    <property type="entry name" value="ribulose-phosphate 3-epimerase isoform X2"/>
    <property type="match status" value="1"/>
</dbReference>
<evidence type="ECO:0000256" key="3">
    <source>
        <dbReference type="ARBA" id="ARBA00001947"/>
    </source>
</evidence>
<dbReference type="InterPro" id="IPR000056">
    <property type="entry name" value="Ribul_P_3_epim-like"/>
</dbReference>
<name>A0A9K3KEG2_9STRA</name>
<dbReference type="CDD" id="cd00429">
    <property type="entry name" value="RPE"/>
    <property type="match status" value="1"/>
</dbReference>
<evidence type="ECO:0000256" key="1">
    <source>
        <dbReference type="ARBA" id="ARBA00001782"/>
    </source>
</evidence>
<evidence type="ECO:0000256" key="16">
    <source>
        <dbReference type="SAM" id="MobiDB-lite"/>
    </source>
</evidence>
<organism evidence="17 18">
    <name type="scientific">Nitzschia inconspicua</name>
    <dbReference type="NCBI Taxonomy" id="303405"/>
    <lineage>
        <taxon>Eukaryota</taxon>
        <taxon>Sar</taxon>
        <taxon>Stramenopiles</taxon>
        <taxon>Ochrophyta</taxon>
        <taxon>Bacillariophyta</taxon>
        <taxon>Bacillariophyceae</taxon>
        <taxon>Bacillariophycidae</taxon>
        <taxon>Bacillariales</taxon>
        <taxon>Bacillariaceae</taxon>
        <taxon>Nitzschia</taxon>
    </lineage>
</organism>
<dbReference type="HAMAP" id="MF_02227">
    <property type="entry name" value="RPE"/>
    <property type="match status" value="1"/>
</dbReference>
<evidence type="ECO:0000256" key="12">
    <source>
        <dbReference type="ARBA" id="ARBA00023235"/>
    </source>
</evidence>
<keyword evidence="9" id="KW-0862">Zinc</keyword>
<dbReference type="GO" id="GO:0046872">
    <property type="term" value="F:metal ion binding"/>
    <property type="evidence" value="ECO:0007669"/>
    <property type="project" value="UniProtKB-KW"/>
</dbReference>
<evidence type="ECO:0000256" key="15">
    <source>
        <dbReference type="PIRNR" id="PIRNR001461"/>
    </source>
</evidence>
<evidence type="ECO:0000256" key="9">
    <source>
        <dbReference type="ARBA" id="ARBA00022833"/>
    </source>
</evidence>
<dbReference type="PROSITE" id="PS01085">
    <property type="entry name" value="RIBUL_P_3_EPIMER_1"/>
    <property type="match status" value="1"/>
</dbReference>
<evidence type="ECO:0000256" key="6">
    <source>
        <dbReference type="ARBA" id="ARBA00011738"/>
    </source>
</evidence>
<evidence type="ECO:0000313" key="18">
    <source>
        <dbReference type="Proteomes" id="UP000693970"/>
    </source>
</evidence>
<feature type="region of interest" description="Disordered" evidence="16">
    <location>
        <begin position="231"/>
        <end position="251"/>
    </location>
</feature>
<sequence length="251" mass="27505">MGYHCCPAQVGPSVLDCDMAQLANEGKRALQAGASYLHLDVMDGHFVPNISFGPYVIECLRKHIPDVFFDCHMMTSEPEKWVEKVAKAQGSKPGLLCYTFHYEATEPRGKTQEVIDLIKQHNMKVGLTVSPDTPVEALLKYADQIDLALVMTVYPGKGGQSFIEEMMSKVETLRKAYPDLDIEVDGGVKPTTVDMAAKAGANLIVSGSGVYKAEDMSHNISTMQRSVEKYGMGKSEEDMSALRSDCNGDSK</sequence>
<dbReference type="Pfam" id="PF00834">
    <property type="entry name" value="Ribul_P_3_epim"/>
    <property type="match status" value="1"/>
</dbReference>
<dbReference type="GO" id="GO:0004750">
    <property type="term" value="F:D-ribulose-phosphate 3-epimerase activity"/>
    <property type="evidence" value="ECO:0007669"/>
    <property type="project" value="UniProtKB-EC"/>
</dbReference>
<comment type="cofactor">
    <cofactor evidence="4">
        <name>Fe(2+)</name>
        <dbReference type="ChEBI" id="CHEBI:29033"/>
    </cofactor>
</comment>
<dbReference type="PIRSF" id="PIRSF001461">
    <property type="entry name" value="RPE"/>
    <property type="match status" value="1"/>
</dbReference>
<dbReference type="Proteomes" id="UP000693970">
    <property type="component" value="Unassembled WGS sequence"/>
</dbReference>
<comment type="cofactor">
    <cofactor evidence="3">
        <name>Zn(2+)</name>
        <dbReference type="ChEBI" id="CHEBI:29105"/>
    </cofactor>
</comment>
<dbReference type="PROSITE" id="PS01086">
    <property type="entry name" value="RIBUL_P_3_EPIMER_2"/>
    <property type="match status" value="1"/>
</dbReference>
<evidence type="ECO:0000256" key="7">
    <source>
        <dbReference type="ARBA" id="ARBA00013188"/>
    </source>
</evidence>
<evidence type="ECO:0000256" key="8">
    <source>
        <dbReference type="ARBA" id="ARBA00022723"/>
    </source>
</evidence>
<evidence type="ECO:0000256" key="11">
    <source>
        <dbReference type="ARBA" id="ARBA00023211"/>
    </source>
</evidence>
<proteinExistence type="inferred from homology"/>
<comment type="function">
    <text evidence="14">Catalyzes the reversible epimerization of D-ribulose 5-phosphate to D-xylulose 5-phosphate.</text>
</comment>
<evidence type="ECO:0000256" key="5">
    <source>
        <dbReference type="ARBA" id="ARBA00009541"/>
    </source>
</evidence>
<dbReference type="NCBIfam" id="NF004076">
    <property type="entry name" value="PRK05581.1-4"/>
    <property type="match status" value="1"/>
</dbReference>
<evidence type="ECO:0000256" key="10">
    <source>
        <dbReference type="ARBA" id="ARBA00023004"/>
    </source>
</evidence>
<gene>
    <name evidence="17" type="ORF">IV203_023563</name>
</gene>
<reference evidence="17" key="2">
    <citation type="submission" date="2021-04" db="EMBL/GenBank/DDBJ databases">
        <authorList>
            <person name="Podell S."/>
        </authorList>
    </citation>
    <scope>NUCLEOTIDE SEQUENCE</scope>
    <source>
        <strain evidence="17">Hildebrandi</strain>
    </source>
</reference>
<evidence type="ECO:0000313" key="17">
    <source>
        <dbReference type="EMBL" id="KAG7341610.1"/>
    </source>
</evidence>
<reference evidence="17" key="1">
    <citation type="journal article" date="2021" name="Sci. Rep.">
        <title>Diploid genomic architecture of Nitzschia inconspicua, an elite biomass production diatom.</title>
        <authorList>
            <person name="Oliver A."/>
            <person name="Podell S."/>
            <person name="Pinowska A."/>
            <person name="Traller J.C."/>
            <person name="Smith S.R."/>
            <person name="McClure R."/>
            <person name="Beliaev A."/>
            <person name="Bohutskyi P."/>
            <person name="Hill E.A."/>
            <person name="Rabines A."/>
            <person name="Zheng H."/>
            <person name="Allen L.Z."/>
            <person name="Kuo A."/>
            <person name="Grigoriev I.V."/>
            <person name="Allen A.E."/>
            <person name="Hazlebeck D."/>
            <person name="Allen E.E."/>
        </authorList>
    </citation>
    <scope>NUCLEOTIDE SEQUENCE</scope>
    <source>
        <strain evidence="17">Hildebrandi</strain>
    </source>
</reference>
<dbReference type="AlphaFoldDB" id="A0A9K3KEG2"/>
<comment type="similarity">
    <text evidence="5 15">Belongs to the ribulose-phosphate 3-epimerase family.</text>
</comment>
<accession>A0A9K3KEG2</accession>
<comment type="catalytic activity">
    <reaction evidence="1 15">
        <text>D-ribulose 5-phosphate = D-xylulose 5-phosphate</text>
        <dbReference type="Rhea" id="RHEA:13677"/>
        <dbReference type="ChEBI" id="CHEBI:57737"/>
        <dbReference type="ChEBI" id="CHEBI:58121"/>
        <dbReference type="EC" id="5.1.3.1"/>
    </reaction>
</comment>
<protein>
    <recommendedName>
        <fullName evidence="7 15">Ribulose-phosphate 3-epimerase</fullName>
        <ecNumber evidence="7 15">5.1.3.1</ecNumber>
    </recommendedName>
</protein>
<dbReference type="EMBL" id="JAGRRH010000026">
    <property type="protein sequence ID" value="KAG7341610.1"/>
    <property type="molecule type" value="Genomic_DNA"/>
</dbReference>
<keyword evidence="12 15" id="KW-0413">Isomerase</keyword>
<dbReference type="EC" id="5.1.3.1" evidence="7 15"/>
<dbReference type="GO" id="GO:0006098">
    <property type="term" value="P:pentose-phosphate shunt"/>
    <property type="evidence" value="ECO:0007669"/>
    <property type="project" value="InterPro"/>
</dbReference>
<dbReference type="GO" id="GO:0005975">
    <property type="term" value="P:carbohydrate metabolic process"/>
    <property type="evidence" value="ECO:0007669"/>
    <property type="project" value="InterPro"/>
</dbReference>
<dbReference type="InterPro" id="IPR026019">
    <property type="entry name" value="Ribul_P_3_epim"/>
</dbReference>
<keyword evidence="18" id="KW-1185">Reference proteome</keyword>
<keyword evidence="10" id="KW-0408">Iron</keyword>
<comment type="cofactor">
    <cofactor evidence="2">
        <name>Mn(2+)</name>
        <dbReference type="ChEBI" id="CHEBI:29035"/>
    </cofactor>
</comment>
<evidence type="ECO:0000256" key="13">
    <source>
        <dbReference type="ARBA" id="ARBA00023277"/>
    </source>
</evidence>
<keyword evidence="11" id="KW-0464">Manganese</keyword>
<dbReference type="PANTHER" id="PTHR11749">
    <property type="entry name" value="RIBULOSE-5-PHOSPHATE-3-EPIMERASE"/>
    <property type="match status" value="1"/>
</dbReference>
<evidence type="ECO:0000256" key="4">
    <source>
        <dbReference type="ARBA" id="ARBA00001954"/>
    </source>
</evidence>
<comment type="caution">
    <text evidence="17">The sequence shown here is derived from an EMBL/GenBank/DDBJ whole genome shotgun (WGS) entry which is preliminary data.</text>
</comment>
<evidence type="ECO:0000256" key="14">
    <source>
        <dbReference type="ARBA" id="ARBA00057323"/>
    </source>
</evidence>
<dbReference type="OrthoDB" id="1927044at2759"/>